<comment type="similarity">
    <text evidence="6">Belongs to the truncated hemoglobin family. Group II subfamily.</text>
</comment>
<comment type="cofactor">
    <cofactor evidence="1">
        <name>heme</name>
        <dbReference type="ChEBI" id="CHEBI:30413"/>
    </cofactor>
</comment>
<keyword evidence="4" id="KW-0479">Metal-binding</keyword>
<dbReference type="HOGENOM" id="CLU_103526_3_0_6"/>
<dbReference type="RefSeq" id="WP_014707123.1">
    <property type="nucleotide sequence ID" value="NC_017857.3"/>
</dbReference>
<evidence type="ECO:0000256" key="2">
    <source>
        <dbReference type="ARBA" id="ARBA00022448"/>
    </source>
</evidence>
<dbReference type="GO" id="GO:0020037">
    <property type="term" value="F:heme binding"/>
    <property type="evidence" value="ECO:0007669"/>
    <property type="project" value="InterPro"/>
</dbReference>
<dbReference type="Proteomes" id="UP000009144">
    <property type="component" value="Chromosome"/>
</dbReference>
<evidence type="ECO:0000256" key="6">
    <source>
        <dbReference type="ARBA" id="ARBA00034496"/>
    </source>
</evidence>
<evidence type="ECO:0000313" key="7">
    <source>
        <dbReference type="EMBL" id="AFI84754.1"/>
    </source>
</evidence>
<evidence type="ECO:0000256" key="4">
    <source>
        <dbReference type="ARBA" id="ARBA00022723"/>
    </source>
</evidence>
<dbReference type="InterPro" id="IPR019795">
    <property type="entry name" value="Globin_bac-like_CS"/>
</dbReference>
<dbReference type="eggNOG" id="COG2346">
    <property type="taxonomic scope" value="Bacteria"/>
</dbReference>
<evidence type="ECO:0000256" key="1">
    <source>
        <dbReference type="ARBA" id="ARBA00001971"/>
    </source>
</evidence>
<dbReference type="InterPro" id="IPR044203">
    <property type="entry name" value="GlbO/GLB3-like"/>
</dbReference>
<dbReference type="STRING" id="754476.Q7A_1937"/>
<dbReference type="InterPro" id="IPR009050">
    <property type="entry name" value="Globin-like_sf"/>
</dbReference>
<protein>
    <submittedName>
        <fullName evidence="7">Hemoglobin-like protein HbO</fullName>
    </submittedName>
</protein>
<evidence type="ECO:0000256" key="3">
    <source>
        <dbReference type="ARBA" id="ARBA00022617"/>
    </source>
</evidence>
<dbReference type="PROSITE" id="PS01213">
    <property type="entry name" value="GLOBIN_FAM_2"/>
    <property type="match status" value="1"/>
</dbReference>
<sequence>MTDIATPYERIGGESAVRKLCHTFYKIMTETPQTQLIRSLHPQEIQLSEDKLYMFLTGWLGGPPLYTEKYGHPKLRSRHLPFSIGIEERDQWLYCMTEALNTMDLDPLFTTQLMSSFAQTADFMRNRQESE</sequence>
<dbReference type="PATRIC" id="fig|754476.3.peg.1915"/>
<dbReference type="Gene3D" id="1.10.490.10">
    <property type="entry name" value="Globins"/>
    <property type="match status" value="1"/>
</dbReference>
<dbReference type="GO" id="GO:0005344">
    <property type="term" value="F:oxygen carrier activity"/>
    <property type="evidence" value="ECO:0007669"/>
    <property type="project" value="InterPro"/>
</dbReference>
<organism evidence="7 8">
    <name type="scientific">Methylophaga nitratireducenticrescens</name>
    <dbReference type="NCBI Taxonomy" id="754476"/>
    <lineage>
        <taxon>Bacteria</taxon>
        <taxon>Pseudomonadati</taxon>
        <taxon>Pseudomonadota</taxon>
        <taxon>Gammaproteobacteria</taxon>
        <taxon>Thiotrichales</taxon>
        <taxon>Piscirickettsiaceae</taxon>
        <taxon>Methylophaga</taxon>
    </lineage>
</organism>
<dbReference type="Pfam" id="PF01152">
    <property type="entry name" value="Bac_globin"/>
    <property type="match status" value="1"/>
</dbReference>
<proteinExistence type="inferred from homology"/>
<dbReference type="EMBL" id="CP003390">
    <property type="protein sequence ID" value="AFI84754.1"/>
    <property type="molecule type" value="Genomic_DNA"/>
</dbReference>
<keyword evidence="2" id="KW-0813">Transport</keyword>
<evidence type="ECO:0000256" key="5">
    <source>
        <dbReference type="ARBA" id="ARBA00023004"/>
    </source>
</evidence>
<gene>
    <name evidence="7" type="ordered locus">Q7A_1937</name>
</gene>
<dbReference type="InterPro" id="IPR012292">
    <property type="entry name" value="Globin/Proto"/>
</dbReference>
<dbReference type="GO" id="GO:0046872">
    <property type="term" value="F:metal ion binding"/>
    <property type="evidence" value="ECO:0007669"/>
    <property type="project" value="UniProtKB-KW"/>
</dbReference>
<name>I1XK35_METNJ</name>
<dbReference type="AlphaFoldDB" id="I1XK35"/>
<keyword evidence="5" id="KW-0408">Iron</keyword>
<keyword evidence="8" id="KW-1185">Reference proteome</keyword>
<dbReference type="SUPFAM" id="SSF46458">
    <property type="entry name" value="Globin-like"/>
    <property type="match status" value="1"/>
</dbReference>
<dbReference type="CDD" id="cd14773">
    <property type="entry name" value="TrHb2_PhHbO-like_O"/>
    <property type="match status" value="1"/>
</dbReference>
<dbReference type="KEGG" id="mej:Q7A_1937"/>
<reference evidence="7 8" key="1">
    <citation type="journal article" date="2012" name="J. Bacteriol.">
        <title>Complete genome sequences of Methylophaga sp. strain JAM1 and Methylophaga sp. strain JAM7.</title>
        <authorList>
            <person name="Villeneuve C."/>
            <person name="Martineau C."/>
            <person name="Mauffrey F."/>
            <person name="Villemur R."/>
        </authorList>
    </citation>
    <scope>NUCLEOTIDE SEQUENCE [LARGE SCALE GENOMIC DNA]</scope>
    <source>
        <strain evidence="7 8">JAM1</strain>
    </source>
</reference>
<dbReference type="PANTHER" id="PTHR47366">
    <property type="entry name" value="TWO-ON-TWO HEMOGLOBIN-3"/>
    <property type="match status" value="1"/>
</dbReference>
<evidence type="ECO:0000313" key="8">
    <source>
        <dbReference type="Proteomes" id="UP000009144"/>
    </source>
</evidence>
<accession>I1XK35</accession>
<dbReference type="GO" id="GO:0019825">
    <property type="term" value="F:oxygen binding"/>
    <property type="evidence" value="ECO:0007669"/>
    <property type="project" value="InterPro"/>
</dbReference>
<reference evidence="7 8" key="2">
    <citation type="journal article" date="2013" name="Int. J. Syst. Evol. Microbiol.">
        <title>Methylophaga nitratireducenticrescens sp. nov. and Methylophaga frappieri sp. nov., isolated from the biofilm of the methanol-fed denitrification system treating the seawater at the Montreal Biodome.</title>
        <authorList>
            <person name="Villeneuve C."/>
            <person name="Martineau C."/>
            <person name="Mauffrey F."/>
            <person name="Villemur R."/>
        </authorList>
    </citation>
    <scope>NUCLEOTIDE SEQUENCE [LARGE SCALE GENOMIC DNA]</scope>
    <source>
        <strain evidence="7 8">JAM1</strain>
    </source>
</reference>
<keyword evidence="3" id="KW-0349">Heme</keyword>
<dbReference type="InterPro" id="IPR001486">
    <property type="entry name" value="Hemoglobin_trunc"/>
</dbReference>
<dbReference type="PANTHER" id="PTHR47366:SF1">
    <property type="entry name" value="TWO-ON-TWO HEMOGLOBIN-3"/>
    <property type="match status" value="1"/>
</dbReference>
<dbReference type="OrthoDB" id="9790913at2"/>